<evidence type="ECO:0000313" key="3">
    <source>
        <dbReference type="Proteomes" id="UP000599179"/>
    </source>
</evidence>
<comment type="caution">
    <text evidence="2">The sequence shown here is derived from an EMBL/GenBank/DDBJ whole genome shotgun (WGS) entry which is preliminary data.</text>
</comment>
<keyword evidence="3" id="KW-1185">Reference proteome</keyword>
<dbReference type="Pfam" id="PF00149">
    <property type="entry name" value="Metallophos"/>
    <property type="match status" value="1"/>
</dbReference>
<name>A0ABQ1SCR9_9FLAO</name>
<dbReference type="PANTHER" id="PTHR39323:SF1">
    <property type="entry name" value="BLR1149 PROTEIN"/>
    <property type="match status" value="1"/>
</dbReference>
<dbReference type="RefSeq" id="WP_188457325.1">
    <property type="nucleotide sequence ID" value="NZ_BMGM01000001.1"/>
</dbReference>
<dbReference type="InterPro" id="IPR026336">
    <property type="entry name" value="PdeM-like"/>
</dbReference>
<sequence length="208" mass="24313">MKLQIQHQQFELHSSGAIYWLEKQILLVADVHLGKSTHFRKNGSAIPSFTDVENYNSLDRLIQEYNIKQLIFLGDLFHSVYNSSWNAFSEWVKRQDFQIDLVVGNHDVIPSIHFEKIGIQTHQHLQINDFSFTHHPQKEPAFFNFCGHLHPGYRLRGSGRQVLNLPCFYQQENQLILPAFGNFTGHFYVTPELNERVFVLAEDEVFEV</sequence>
<accession>A0ABQ1SCR9</accession>
<proteinExistence type="predicted"/>
<organism evidence="2 3">
    <name type="scientific">Psychroflexus planctonicus</name>
    <dbReference type="NCBI Taxonomy" id="1526575"/>
    <lineage>
        <taxon>Bacteria</taxon>
        <taxon>Pseudomonadati</taxon>
        <taxon>Bacteroidota</taxon>
        <taxon>Flavobacteriia</taxon>
        <taxon>Flavobacteriales</taxon>
        <taxon>Flavobacteriaceae</taxon>
        <taxon>Psychroflexus</taxon>
    </lineage>
</organism>
<feature type="domain" description="Calcineurin-like phosphoesterase" evidence="1">
    <location>
        <begin position="25"/>
        <end position="122"/>
    </location>
</feature>
<dbReference type="SUPFAM" id="SSF56300">
    <property type="entry name" value="Metallo-dependent phosphatases"/>
    <property type="match status" value="1"/>
</dbReference>
<dbReference type="InterPro" id="IPR024173">
    <property type="entry name" value="Pesterase_MJ0037-like"/>
</dbReference>
<protein>
    <submittedName>
        <fullName evidence="2">Phosphoesterase</fullName>
    </submittedName>
</protein>
<evidence type="ECO:0000259" key="1">
    <source>
        <dbReference type="Pfam" id="PF00149"/>
    </source>
</evidence>
<dbReference type="Gene3D" id="3.60.21.10">
    <property type="match status" value="1"/>
</dbReference>
<gene>
    <name evidence="2" type="ORF">GCM10010832_03190</name>
</gene>
<dbReference type="EMBL" id="BMGM01000001">
    <property type="protein sequence ID" value="GGE25809.1"/>
    <property type="molecule type" value="Genomic_DNA"/>
</dbReference>
<dbReference type="InterPro" id="IPR004843">
    <property type="entry name" value="Calcineurin-like_PHP"/>
</dbReference>
<dbReference type="NCBIfam" id="TIGR04123">
    <property type="entry name" value="P_estr_lig_assc"/>
    <property type="match status" value="1"/>
</dbReference>
<dbReference type="Proteomes" id="UP000599179">
    <property type="component" value="Unassembled WGS sequence"/>
</dbReference>
<evidence type="ECO:0000313" key="2">
    <source>
        <dbReference type="EMBL" id="GGE25809.1"/>
    </source>
</evidence>
<dbReference type="PANTHER" id="PTHR39323">
    <property type="entry name" value="BLR1149 PROTEIN"/>
    <property type="match status" value="1"/>
</dbReference>
<dbReference type="InterPro" id="IPR029052">
    <property type="entry name" value="Metallo-depent_PP-like"/>
</dbReference>
<dbReference type="PIRSF" id="PIRSF000887">
    <property type="entry name" value="Pesterase_MJ0037"/>
    <property type="match status" value="1"/>
</dbReference>
<reference evidence="3" key="1">
    <citation type="journal article" date="2019" name="Int. J. Syst. Evol. Microbiol.">
        <title>The Global Catalogue of Microorganisms (GCM) 10K type strain sequencing project: providing services to taxonomists for standard genome sequencing and annotation.</title>
        <authorList>
            <consortium name="The Broad Institute Genomics Platform"/>
            <consortium name="The Broad Institute Genome Sequencing Center for Infectious Disease"/>
            <person name="Wu L."/>
            <person name="Ma J."/>
        </authorList>
    </citation>
    <scope>NUCLEOTIDE SEQUENCE [LARGE SCALE GENOMIC DNA]</scope>
    <source>
        <strain evidence="3">CGMCC 1.12931</strain>
    </source>
</reference>